<feature type="signal peptide" evidence="13">
    <location>
        <begin position="1"/>
        <end position="30"/>
    </location>
</feature>
<reference evidence="20" key="4">
    <citation type="submission" date="2025-04" db="UniProtKB">
        <authorList>
            <consortium name="RefSeq"/>
        </authorList>
    </citation>
    <scope>IDENTIFICATION</scope>
    <source>
        <tissue evidence="20">Leaf</tissue>
    </source>
</reference>
<evidence type="ECO:0000256" key="7">
    <source>
        <dbReference type="ARBA" id="ARBA00022723"/>
    </source>
</evidence>
<dbReference type="EMBL" id="MTKT01005556">
    <property type="protein sequence ID" value="OWM65764.1"/>
    <property type="molecule type" value="Genomic_DNA"/>
</dbReference>
<dbReference type="Pfam" id="PF00394">
    <property type="entry name" value="Cu-oxidase"/>
    <property type="match status" value="1"/>
</dbReference>
<dbReference type="Pfam" id="PF07731">
    <property type="entry name" value="Cu-oxidase_2"/>
    <property type="match status" value="1"/>
</dbReference>
<dbReference type="PANTHER" id="PTHR11709:SF261">
    <property type="entry name" value="LACCASE"/>
    <property type="match status" value="1"/>
</dbReference>
<evidence type="ECO:0000256" key="13">
    <source>
        <dbReference type="RuleBase" id="RU361119"/>
    </source>
</evidence>
<dbReference type="CDD" id="cd13875">
    <property type="entry name" value="CuRO_2_LCC_plant"/>
    <property type="match status" value="1"/>
</dbReference>
<comment type="subcellular location">
    <subcellularLocation>
        <location evidence="2 13">Secreted</location>
        <location evidence="2 13">Extracellular space</location>
        <location evidence="2 13">Apoplast</location>
    </subcellularLocation>
</comment>
<dbReference type="InterPro" id="IPR011706">
    <property type="entry name" value="Cu-oxidase_C"/>
</dbReference>
<evidence type="ECO:0000259" key="16">
    <source>
        <dbReference type="Pfam" id="PF07732"/>
    </source>
</evidence>
<dbReference type="PROSITE" id="PS00080">
    <property type="entry name" value="MULTICOPPER_OXIDASE2"/>
    <property type="match status" value="1"/>
</dbReference>
<dbReference type="AlphaFoldDB" id="A0A218VYX8"/>
<dbReference type="InterPro" id="IPR011707">
    <property type="entry name" value="Cu-oxidase-like_N"/>
</dbReference>
<accession>A0A218VYX8</accession>
<dbReference type="RefSeq" id="XP_031385640.1">
    <property type="nucleotide sequence ID" value="XM_031529780.1"/>
</dbReference>
<comment type="function">
    <text evidence="13">Lignin degradation and detoxification of lignin-derived products.</text>
</comment>
<dbReference type="Proteomes" id="UP000197138">
    <property type="component" value="Unassembled WGS sequence"/>
</dbReference>
<feature type="domain" description="Plastocyanin-like" evidence="14">
    <location>
        <begin position="167"/>
        <end position="318"/>
    </location>
</feature>
<dbReference type="GO" id="GO:0046274">
    <property type="term" value="P:lignin catabolic process"/>
    <property type="evidence" value="ECO:0007669"/>
    <property type="project" value="UniProtKB-KW"/>
</dbReference>
<evidence type="ECO:0000259" key="15">
    <source>
        <dbReference type="Pfam" id="PF07731"/>
    </source>
</evidence>
<comment type="catalytic activity">
    <reaction evidence="1 13">
        <text>4 hydroquinone + O2 = 4 benzosemiquinone + 2 H2O</text>
        <dbReference type="Rhea" id="RHEA:11276"/>
        <dbReference type="ChEBI" id="CHEBI:15377"/>
        <dbReference type="ChEBI" id="CHEBI:15379"/>
        <dbReference type="ChEBI" id="CHEBI:17594"/>
        <dbReference type="ChEBI" id="CHEBI:17977"/>
        <dbReference type="EC" id="1.10.3.2"/>
    </reaction>
</comment>
<reference evidence="19" key="3">
    <citation type="journal article" date="2020" name="Plant Biotechnol. J.">
        <title>The pomegranate (Punica granatum L.) draft genome dissects genetic divergence between soft- and hard-seeded cultivars.</title>
        <authorList>
            <person name="Luo X."/>
            <person name="Li H."/>
            <person name="Wu Z."/>
            <person name="Yao W."/>
            <person name="Zhao P."/>
            <person name="Cao D."/>
            <person name="Yu H."/>
            <person name="Li K."/>
            <person name="Poudel K."/>
            <person name="Zhao D."/>
            <person name="Zhang F."/>
            <person name="Xia X."/>
            <person name="Chen L."/>
            <person name="Wang Q."/>
            <person name="Jing D."/>
            <person name="Cao S."/>
        </authorList>
    </citation>
    <scope>NUCLEOTIDE SEQUENCE [LARGE SCALE GENOMIC DNA]</scope>
</reference>
<keyword evidence="9 13" id="KW-0560">Oxidoreductase</keyword>
<organism evidence="17 18">
    <name type="scientific">Punica granatum</name>
    <name type="common">Pomegranate</name>
    <dbReference type="NCBI Taxonomy" id="22663"/>
    <lineage>
        <taxon>Eukaryota</taxon>
        <taxon>Viridiplantae</taxon>
        <taxon>Streptophyta</taxon>
        <taxon>Embryophyta</taxon>
        <taxon>Tracheophyta</taxon>
        <taxon>Spermatophyta</taxon>
        <taxon>Magnoliopsida</taxon>
        <taxon>eudicotyledons</taxon>
        <taxon>Gunneridae</taxon>
        <taxon>Pentapetalae</taxon>
        <taxon>rosids</taxon>
        <taxon>malvids</taxon>
        <taxon>Myrtales</taxon>
        <taxon>Lythraceae</taxon>
        <taxon>Punica</taxon>
    </lineage>
</organism>
<name>A0A218VYX8_PUNGR</name>
<dbReference type="InterPro" id="IPR017761">
    <property type="entry name" value="Laccase"/>
</dbReference>
<dbReference type="GeneID" id="116199435"/>
<reference evidence="18" key="1">
    <citation type="journal article" date="2017" name="Plant J.">
        <title>The pomegranate (Punica granatum L.) genome and the genomics of punicalagin biosynthesis.</title>
        <authorList>
            <person name="Qin G."/>
            <person name="Xu C."/>
            <person name="Ming R."/>
            <person name="Tang H."/>
            <person name="Guyot R."/>
            <person name="Kramer E.M."/>
            <person name="Hu Y."/>
            <person name="Yi X."/>
            <person name="Qi Y."/>
            <person name="Xu X."/>
            <person name="Gao Z."/>
            <person name="Pan H."/>
            <person name="Jian J."/>
            <person name="Tian Y."/>
            <person name="Yue Z."/>
            <person name="Xu Y."/>
        </authorList>
    </citation>
    <scope>NUCLEOTIDE SEQUENCE [LARGE SCALE GENOMIC DNA]</scope>
    <source>
        <strain evidence="18">cv. Dabenzi</strain>
    </source>
</reference>
<dbReference type="InterPro" id="IPR034285">
    <property type="entry name" value="CuRO_2_LCC"/>
</dbReference>
<dbReference type="GO" id="GO:0048046">
    <property type="term" value="C:apoplast"/>
    <property type="evidence" value="ECO:0007669"/>
    <property type="project" value="UniProtKB-SubCell"/>
</dbReference>
<dbReference type="InterPro" id="IPR008972">
    <property type="entry name" value="Cupredoxin"/>
</dbReference>
<dbReference type="InterPro" id="IPR002355">
    <property type="entry name" value="Cu_oxidase_Cu_BS"/>
</dbReference>
<dbReference type="Pfam" id="PF07732">
    <property type="entry name" value="Cu-oxidase_3"/>
    <property type="match status" value="1"/>
</dbReference>
<reference evidence="17" key="2">
    <citation type="submission" date="2017-06" db="EMBL/GenBank/DDBJ databases">
        <title>The pomegranate genome and the genomics of punicalagin biosynthesis.</title>
        <authorList>
            <person name="Xu C."/>
        </authorList>
    </citation>
    <scope>NUCLEOTIDE SEQUENCE [LARGE SCALE GENOMIC DNA]</scope>
    <source>
        <tissue evidence="17">Fresh leaf</tissue>
    </source>
</reference>
<sequence length="602" mass="67593">MGVLITFRYANPRYLFVCLFLCLMCAGALARVHRYDFVLVETNYTRLCYTKSILTVNGQFPGPVIHVHRGDTVFVNVINQGYYGVTLHWHGVKQPRNPWHDGPEYITQCPIAPGTNFTYEVQFTTEEGTLWWHAHSDWTRVTIHGAIVILPPEGTPYPFPEPDAEEVIVLSCWYKGNLRQLLAEELETGSDTPRSDAYTINGQPGDFCACSNDSTYHVTVDEGKTYLMRIVNAVLNADLFLSIAGHNFTVVGMDASYVKPFETSYIILSPGQTMDVLVMANQSPSYYYIAGRQYSSDRLNVVNYDHSNVSAILKYNGNYTLPSSPMFPSSTLPTYKDNVAALRFMDRIKSLANEEHPVNVPLNVRTRMYVTVSMGVFICPNSSCGGIYGDRMASSMNNFTWINPSTDILQAYYRNVSGVYDTSFPDFPSMYYNFTGDDLPTNISVPTKGRMVKVLNYNESIEIVFQGTNLLDAAEAHPMHLHGYGFYVVGSGLGDFDEVNDPKGYNLIDPPYVNTISVPKSGWAAIRFRANNPGVWFLHCHYDRHLTWGMDTVLIVKNGGSASTSVRPPPPYMPPCDNATSPLGHWLNFVHDEDANYAYRVI</sequence>
<dbReference type="InterPro" id="IPR001117">
    <property type="entry name" value="Cu-oxidase_2nd"/>
</dbReference>
<evidence type="ECO:0000256" key="1">
    <source>
        <dbReference type="ARBA" id="ARBA00000349"/>
    </source>
</evidence>
<dbReference type="OrthoDB" id="2121828at2759"/>
<evidence type="ECO:0000256" key="5">
    <source>
        <dbReference type="ARBA" id="ARBA00022523"/>
    </source>
</evidence>
<dbReference type="PROSITE" id="PS00079">
    <property type="entry name" value="MULTICOPPER_OXIDASE1"/>
    <property type="match status" value="1"/>
</dbReference>
<dbReference type="SUPFAM" id="SSF49503">
    <property type="entry name" value="Cupredoxins"/>
    <property type="match status" value="3"/>
</dbReference>
<evidence type="ECO:0000259" key="14">
    <source>
        <dbReference type="Pfam" id="PF00394"/>
    </source>
</evidence>
<dbReference type="EC" id="1.10.3.2" evidence="4 13"/>
<keyword evidence="8 13" id="KW-0677">Repeat</keyword>
<gene>
    <name evidence="20" type="primary">LOC116199435</name>
    <name evidence="17" type="ORF">CDL15_Pgr015188</name>
</gene>
<evidence type="ECO:0000256" key="10">
    <source>
        <dbReference type="ARBA" id="ARBA00023008"/>
    </source>
</evidence>
<dbReference type="InterPro" id="IPR034289">
    <property type="entry name" value="CuRO_3_LCC"/>
</dbReference>
<dbReference type="InterPro" id="IPR034288">
    <property type="entry name" value="CuRO_1_LCC"/>
</dbReference>
<evidence type="ECO:0000313" key="17">
    <source>
        <dbReference type="EMBL" id="OWM65764.1"/>
    </source>
</evidence>
<keyword evidence="19" id="KW-1185">Reference proteome</keyword>
<evidence type="ECO:0000256" key="4">
    <source>
        <dbReference type="ARBA" id="ARBA00012297"/>
    </source>
</evidence>
<evidence type="ECO:0000256" key="6">
    <source>
        <dbReference type="ARBA" id="ARBA00022525"/>
    </source>
</evidence>
<proteinExistence type="inferred from homology"/>
<evidence type="ECO:0000256" key="8">
    <source>
        <dbReference type="ARBA" id="ARBA00022737"/>
    </source>
</evidence>
<evidence type="ECO:0000256" key="12">
    <source>
        <dbReference type="ARBA" id="ARBA00023185"/>
    </source>
</evidence>
<keyword evidence="6 13" id="KW-0964">Secreted</keyword>
<evidence type="ECO:0000256" key="11">
    <source>
        <dbReference type="ARBA" id="ARBA00023180"/>
    </source>
</evidence>
<evidence type="ECO:0000313" key="18">
    <source>
        <dbReference type="Proteomes" id="UP000197138"/>
    </source>
</evidence>
<keyword evidence="10 13" id="KW-0186">Copper</keyword>
<keyword evidence="12 13" id="KW-0439">Lignin degradation</keyword>
<feature type="chain" id="PRO_5044514639" description="Laccase" evidence="13">
    <location>
        <begin position="31"/>
        <end position="602"/>
    </location>
</feature>
<dbReference type="InterPro" id="IPR033138">
    <property type="entry name" value="Cu_oxidase_CS"/>
</dbReference>
<protein>
    <recommendedName>
        <fullName evidence="4 13">Laccase</fullName>
        <ecNumber evidence="4 13">1.10.3.2</ecNumber>
    </recommendedName>
    <alternativeName>
        <fullName evidence="13">Benzenediol:oxygen oxidoreductase</fullName>
    </alternativeName>
    <alternativeName>
        <fullName evidence="13">Diphenol oxidase</fullName>
    </alternativeName>
    <alternativeName>
        <fullName evidence="13">Urishiol oxidase</fullName>
    </alternativeName>
</protein>
<dbReference type="PANTHER" id="PTHR11709">
    <property type="entry name" value="MULTI-COPPER OXIDASE"/>
    <property type="match status" value="1"/>
</dbReference>
<keyword evidence="13" id="KW-0732">Signal</keyword>
<dbReference type="InterPro" id="IPR045087">
    <property type="entry name" value="Cu-oxidase_fam"/>
</dbReference>
<evidence type="ECO:0000313" key="19">
    <source>
        <dbReference type="Proteomes" id="UP000515151"/>
    </source>
</evidence>
<evidence type="ECO:0000256" key="3">
    <source>
        <dbReference type="ARBA" id="ARBA00010609"/>
    </source>
</evidence>
<dbReference type="CDD" id="cd13849">
    <property type="entry name" value="CuRO_1_LCC_plant"/>
    <property type="match status" value="1"/>
</dbReference>
<dbReference type="CDD" id="cd13897">
    <property type="entry name" value="CuRO_3_LCC_plant"/>
    <property type="match status" value="1"/>
</dbReference>
<comment type="cofactor">
    <cofactor evidence="13">
        <name>Cu cation</name>
        <dbReference type="ChEBI" id="CHEBI:23378"/>
    </cofactor>
    <text evidence="13">Binds 4 Cu cations per monomer.</text>
</comment>
<keyword evidence="7 13" id="KW-0479">Metal-binding</keyword>
<evidence type="ECO:0000256" key="9">
    <source>
        <dbReference type="ARBA" id="ARBA00023002"/>
    </source>
</evidence>
<dbReference type="GO" id="GO:0052716">
    <property type="term" value="F:hydroquinone:oxygen oxidoreductase activity"/>
    <property type="evidence" value="ECO:0007669"/>
    <property type="project" value="UniProtKB-EC"/>
</dbReference>
<dbReference type="Proteomes" id="UP000515151">
    <property type="component" value="Chromosome 3"/>
</dbReference>
<evidence type="ECO:0000256" key="2">
    <source>
        <dbReference type="ARBA" id="ARBA00004271"/>
    </source>
</evidence>
<feature type="domain" description="Plastocyanin-like" evidence="16">
    <location>
        <begin position="41"/>
        <end position="153"/>
    </location>
</feature>
<dbReference type="NCBIfam" id="TIGR03389">
    <property type="entry name" value="laccase"/>
    <property type="match status" value="1"/>
</dbReference>
<keyword evidence="5 13" id="KW-0052">Apoplast</keyword>
<dbReference type="GO" id="GO:0005507">
    <property type="term" value="F:copper ion binding"/>
    <property type="evidence" value="ECO:0007669"/>
    <property type="project" value="InterPro"/>
</dbReference>
<comment type="similarity">
    <text evidence="3 13">Belongs to the multicopper oxidase family.</text>
</comment>
<evidence type="ECO:0000313" key="20">
    <source>
        <dbReference type="RefSeq" id="XP_031385640.1"/>
    </source>
</evidence>
<dbReference type="Gene3D" id="2.60.40.420">
    <property type="entry name" value="Cupredoxins - blue copper proteins"/>
    <property type="match status" value="3"/>
</dbReference>
<keyword evidence="11" id="KW-0325">Glycoprotein</keyword>
<feature type="domain" description="Plastocyanin-like" evidence="15">
    <location>
        <begin position="432"/>
        <end position="558"/>
    </location>
</feature>